<evidence type="ECO:0008006" key="3">
    <source>
        <dbReference type="Google" id="ProtNLM"/>
    </source>
</evidence>
<dbReference type="Proteomes" id="UP001239626">
    <property type="component" value="Unassembled WGS sequence"/>
</dbReference>
<proteinExistence type="predicted"/>
<keyword evidence="2" id="KW-1185">Reference proteome</keyword>
<organism evidence="1 2">
    <name type="scientific">Cellulomonas humilata</name>
    <dbReference type="NCBI Taxonomy" id="144055"/>
    <lineage>
        <taxon>Bacteria</taxon>
        <taxon>Bacillati</taxon>
        <taxon>Actinomycetota</taxon>
        <taxon>Actinomycetes</taxon>
        <taxon>Micrococcales</taxon>
        <taxon>Cellulomonadaceae</taxon>
        <taxon>Cellulomonas</taxon>
    </lineage>
</organism>
<comment type="caution">
    <text evidence="1">The sequence shown here is derived from an EMBL/GenBank/DDBJ whole genome shotgun (WGS) entry which is preliminary data.</text>
</comment>
<gene>
    <name evidence="1" type="ORF">J2X26_002141</name>
</gene>
<evidence type="ECO:0000313" key="1">
    <source>
        <dbReference type="EMBL" id="MDQ0373830.1"/>
    </source>
</evidence>
<dbReference type="RefSeq" id="WP_307492098.1">
    <property type="nucleotide sequence ID" value="NZ_JAUSVB010000002.1"/>
</dbReference>
<accession>A0ABU0EEX7</accession>
<evidence type="ECO:0000313" key="2">
    <source>
        <dbReference type="Proteomes" id="UP001239626"/>
    </source>
</evidence>
<protein>
    <recommendedName>
        <fullName evidence="3">Helicase XPB/Ssl2 N-terminal domain-containing protein</fullName>
    </recommendedName>
</protein>
<dbReference type="EMBL" id="JAUSVB010000002">
    <property type="protein sequence ID" value="MDQ0373830.1"/>
    <property type="molecule type" value="Genomic_DNA"/>
</dbReference>
<sequence>MAADVNRGPEVPVRLVLPGPAADRATHAAVREAAGDVVEEHLRALGLPGRVEVTADRSGQDGALWGLWVHGERLRCTADEAMELVEDATEGRTGDIASVDGDVLVQVAAGLCTIALQSRLSALVGPEHLELALSGPGLGGPPQAQALRQVLTTVVDCGIAVTGGAEDLREVGARSAEAHPVVLAEELIAAGRATVLDVVMQLDTLRAVTSGESLDEEVFVDLRTELYRDFGILGPDFRFAPAAGIGDAAFAFRLNAVRTWPYHLPTGGGLAAVADSLKVAVRNRAHWFVSTDAVQEMNGKLALALPDTLTAVRALYPLEWLTALARVAVDEGTSLRHLATILDRLLDLDLHPRAELLRLREGGAYRSGVPIEDLPHPRDALALVRQLAAEERWRTGRSGSRTVLELSEGLDEAVRALAEEGRLHVGNTEAERAAAQVRSMGDRSVEYPLVADSLTVRAWLRESLRSEFPDLRVLARSEIPPGADVTFVRAPDDA</sequence>
<name>A0ABU0EEX7_9CELL</name>
<reference evidence="1 2" key="1">
    <citation type="submission" date="2023-07" db="EMBL/GenBank/DDBJ databases">
        <title>Sorghum-associated microbial communities from plants grown in Nebraska, USA.</title>
        <authorList>
            <person name="Schachtman D."/>
        </authorList>
    </citation>
    <scope>NUCLEOTIDE SEQUENCE [LARGE SCALE GENOMIC DNA]</scope>
    <source>
        <strain evidence="1 2">BE332</strain>
    </source>
</reference>